<gene>
    <name evidence="2" type="ORF">ETE75_20395</name>
</gene>
<name>A0A483ISW3_KLEPN</name>
<dbReference type="EMBL" id="SDCJ01000016">
    <property type="protein sequence ID" value="TCX36623.1"/>
    <property type="molecule type" value="Genomic_DNA"/>
</dbReference>
<sequence length="116" mass="13577">MKEYMDSKLPETITKQQGETPKTEKTVSCHLKLTPEADRRLLKLQYLLRAENLKLSKTGIINHLLENLNVEYLSKDLSDIFGDKVRNDIVQVFLNSEMNDDDLKILKQMERNNKKK</sequence>
<reference evidence="2" key="1">
    <citation type="submission" date="2019-01" db="EMBL/GenBank/DDBJ databases">
        <authorList>
            <person name="Lista F."/>
            <person name="Anselmo A."/>
        </authorList>
    </citation>
    <scope>NUCLEOTIDE SEQUENCE</scope>
    <source>
        <strain evidence="2">13S</strain>
    </source>
</reference>
<dbReference type="AlphaFoldDB" id="A0A483ISW3"/>
<evidence type="ECO:0000256" key="1">
    <source>
        <dbReference type="SAM" id="MobiDB-lite"/>
    </source>
</evidence>
<evidence type="ECO:0000313" key="2">
    <source>
        <dbReference type="EMBL" id="TCX36623.1"/>
    </source>
</evidence>
<proteinExistence type="predicted"/>
<protein>
    <submittedName>
        <fullName evidence="2">Uncharacterized protein</fullName>
    </submittedName>
</protein>
<feature type="region of interest" description="Disordered" evidence="1">
    <location>
        <begin position="1"/>
        <end position="26"/>
    </location>
</feature>
<organism evidence="2">
    <name type="scientific">Klebsiella pneumoniae</name>
    <dbReference type="NCBI Taxonomy" id="573"/>
    <lineage>
        <taxon>Bacteria</taxon>
        <taxon>Pseudomonadati</taxon>
        <taxon>Pseudomonadota</taxon>
        <taxon>Gammaproteobacteria</taxon>
        <taxon>Enterobacterales</taxon>
        <taxon>Enterobacteriaceae</taxon>
        <taxon>Klebsiella/Raoultella group</taxon>
        <taxon>Klebsiella</taxon>
        <taxon>Klebsiella pneumoniae complex</taxon>
    </lineage>
</organism>
<accession>A0A483ISW3</accession>
<comment type="caution">
    <text evidence="2">The sequence shown here is derived from an EMBL/GenBank/DDBJ whole genome shotgun (WGS) entry which is preliminary data.</text>
</comment>
<dbReference type="RefSeq" id="WP_032410409.1">
    <property type="nucleotide sequence ID" value="NZ_AP024176.1"/>
</dbReference>